<accession>A0ABV6BYW7</accession>
<gene>
    <name evidence="1" type="ORF">ACFFRE_00365</name>
</gene>
<proteinExistence type="predicted"/>
<dbReference type="EMBL" id="JBHLYQ010000001">
    <property type="protein sequence ID" value="MFC0080610.1"/>
    <property type="molecule type" value="Genomic_DNA"/>
</dbReference>
<organism evidence="1 2">
    <name type="scientific">Aciditerrimonas ferrireducens</name>
    <dbReference type="NCBI Taxonomy" id="667306"/>
    <lineage>
        <taxon>Bacteria</taxon>
        <taxon>Bacillati</taxon>
        <taxon>Actinomycetota</taxon>
        <taxon>Acidimicrobiia</taxon>
        <taxon>Acidimicrobiales</taxon>
        <taxon>Acidimicrobiaceae</taxon>
        <taxon>Aciditerrimonas</taxon>
    </lineage>
</organism>
<reference evidence="1 2" key="1">
    <citation type="submission" date="2024-09" db="EMBL/GenBank/DDBJ databases">
        <authorList>
            <person name="Sun Q."/>
            <person name="Mori K."/>
        </authorList>
    </citation>
    <scope>NUCLEOTIDE SEQUENCE [LARGE SCALE GENOMIC DNA]</scope>
    <source>
        <strain evidence="1 2">JCM 15389</strain>
    </source>
</reference>
<protein>
    <submittedName>
        <fullName evidence="1">DUF5318 family protein</fullName>
    </submittedName>
</protein>
<evidence type="ECO:0000313" key="1">
    <source>
        <dbReference type="EMBL" id="MFC0080610.1"/>
    </source>
</evidence>
<dbReference type="InterPro" id="IPR035169">
    <property type="entry name" value="DUF5318"/>
</dbReference>
<keyword evidence="2" id="KW-1185">Reference proteome</keyword>
<comment type="caution">
    <text evidence="1">The sequence shown here is derived from an EMBL/GenBank/DDBJ whole genome shotgun (WGS) entry which is preliminary data.</text>
</comment>
<dbReference type="Pfam" id="PF17249">
    <property type="entry name" value="DUF5318"/>
    <property type="match status" value="1"/>
</dbReference>
<dbReference type="RefSeq" id="WP_377786994.1">
    <property type="nucleotide sequence ID" value="NZ_JBHLYQ010000001.1"/>
</dbReference>
<dbReference type="Proteomes" id="UP001589788">
    <property type="component" value="Unassembled WGS sequence"/>
</dbReference>
<evidence type="ECO:0000313" key="2">
    <source>
        <dbReference type="Proteomes" id="UP001589788"/>
    </source>
</evidence>
<name>A0ABV6BYW7_9ACTN</name>
<sequence length="143" mass="15504">MRGGPPGVRGFAVAGDGGRVEYRLARNALVREVRRGRLSRVEVCDAHPELLRAARNVGAAAGEPCPICGADDLVEVTYVFGARLPPNGRCPASRAELDRLCNRAEQVACYVVEVCPSCAWHHLVRMFPAGGRQRAARRRAQEG</sequence>